<dbReference type="RefSeq" id="WP_151179021.1">
    <property type="nucleotide sequence ID" value="NZ_CP042906.1"/>
</dbReference>
<dbReference type="AlphaFoldDB" id="A0A5J6MMP6"/>
<keyword evidence="6" id="KW-0677">Repeat</keyword>
<evidence type="ECO:0000313" key="12">
    <source>
        <dbReference type="Proteomes" id="UP000326202"/>
    </source>
</evidence>
<feature type="region of interest" description="Disordered" evidence="9">
    <location>
        <begin position="1"/>
        <end position="20"/>
    </location>
</feature>
<dbReference type="InterPro" id="IPR011990">
    <property type="entry name" value="TPR-like_helical_dom_sf"/>
</dbReference>
<feature type="repeat" description="TPR" evidence="8">
    <location>
        <begin position="87"/>
        <end position="120"/>
    </location>
</feature>
<evidence type="ECO:0000256" key="2">
    <source>
        <dbReference type="ARBA" id="ARBA00005386"/>
    </source>
</evidence>
<evidence type="ECO:0000256" key="9">
    <source>
        <dbReference type="SAM" id="MobiDB-lite"/>
    </source>
</evidence>
<feature type="domain" description="O-GlcNAc transferase C-terminal" evidence="10">
    <location>
        <begin position="471"/>
        <end position="656"/>
    </location>
</feature>
<dbReference type="Pfam" id="PF13844">
    <property type="entry name" value="Glyco_transf_41"/>
    <property type="match status" value="2"/>
</dbReference>
<dbReference type="Gene3D" id="3.40.50.11380">
    <property type="match status" value="1"/>
</dbReference>
<evidence type="ECO:0000256" key="6">
    <source>
        <dbReference type="ARBA" id="ARBA00022737"/>
    </source>
</evidence>
<evidence type="ECO:0000256" key="5">
    <source>
        <dbReference type="ARBA" id="ARBA00022679"/>
    </source>
</evidence>
<dbReference type="Proteomes" id="UP000326202">
    <property type="component" value="Chromosome"/>
</dbReference>
<dbReference type="InterPro" id="IPR037919">
    <property type="entry name" value="OGT"/>
</dbReference>
<dbReference type="Pfam" id="PF14559">
    <property type="entry name" value="TPR_19"/>
    <property type="match status" value="1"/>
</dbReference>
<evidence type="ECO:0000256" key="1">
    <source>
        <dbReference type="ARBA" id="ARBA00004922"/>
    </source>
</evidence>
<dbReference type="PROSITE" id="PS50005">
    <property type="entry name" value="TPR"/>
    <property type="match status" value="3"/>
</dbReference>
<evidence type="ECO:0000256" key="4">
    <source>
        <dbReference type="ARBA" id="ARBA00022676"/>
    </source>
</evidence>
<dbReference type="GO" id="GO:0097363">
    <property type="term" value="F:protein O-acetylglucosaminyltransferase activity"/>
    <property type="evidence" value="ECO:0007669"/>
    <property type="project" value="UniProtKB-EC"/>
</dbReference>
<dbReference type="KEGG" id="htq:FRZ44_42230"/>
<dbReference type="EC" id="2.4.1.255" evidence="3"/>
<dbReference type="Gene3D" id="3.40.50.2000">
    <property type="entry name" value="Glycogen Phosphorylase B"/>
    <property type="match status" value="1"/>
</dbReference>
<name>A0A5J6MMP6_9PROT</name>
<sequence>MASSKSRGAPPPRKAAGTSGGVLARAIEAFRAGKLADARSLCETIRPDAPDAIEAWHLLGVIAAGQGDLDGAVAAERRVLGRRPDHAEAQRNLGAVLARQGRLAEALPWLEGAVARNPDLPDALLNLASALRELGRPAEALVAVDRVLQRNPDHAEGWRQRGIVLSQLDRRPEAILAFERSLRLAPQAAVFGELSGVLRMEGRLDDAMTAARQALALDPKDEGAAARLLHLFDQACDWAEAARLRPHVRRQTVKALAQGRRPAETPLAILTYEEDPQAALVLAAAHARAAQRRAGPPLARAPRAARSDERIRLGYLSADFCEHAVSQLLVRTLELHDRRQFATTAYSTGSDDRSALRRRVMAAVDEFVDIRDMDHRASAERIARDGIDILIDLTLHTAGHRLEIPALRPAPLQVGWLGFPGSSGADYFDYLLTDRIVSPPDQAALYSEQLAYLPETFQPNDDRQPIAAGSANRADYGLPETGFVFCSFNQGYKFEPVLFDLWMGLLREIHGSVLWLHRLNALAPAALQREAATRGVAPERLIFADRPEKPVHLRRLGLADLALDTRIYNGHTTSSDALWAGLPVLTLRGRHYPARVTASVLQAIGLPELVAGDLEQYREIALTLARNPAALAALKAKLAHNCRTEPLFDSPRFTRHLEAVYRALWQRHRSGLAPALIDPGPMKPEAAPHG</sequence>
<evidence type="ECO:0000259" key="10">
    <source>
        <dbReference type="Pfam" id="PF13844"/>
    </source>
</evidence>
<dbReference type="OrthoDB" id="146908at2"/>
<keyword evidence="7 8" id="KW-0802">TPR repeat</keyword>
<feature type="domain" description="O-GlcNAc transferase C-terminal" evidence="10">
    <location>
        <begin position="236"/>
        <end position="464"/>
    </location>
</feature>
<dbReference type="Gene3D" id="1.25.40.10">
    <property type="entry name" value="Tetratricopeptide repeat domain"/>
    <property type="match status" value="2"/>
</dbReference>
<reference evidence="11 12" key="1">
    <citation type="submission" date="2019-08" db="EMBL/GenBank/DDBJ databases">
        <title>Hyperibacter terrae gen. nov., sp. nov. and Hyperibacter viscosus sp. nov., two new members in the family Rhodospirillaceae isolated from the rhizosphere of Hypericum perforatum.</title>
        <authorList>
            <person name="Noviana Z."/>
        </authorList>
    </citation>
    <scope>NUCLEOTIDE SEQUENCE [LARGE SCALE GENOMIC DNA]</scope>
    <source>
        <strain evidence="11 12">R5913</strain>
    </source>
</reference>
<keyword evidence="5" id="KW-0808">Transferase</keyword>
<dbReference type="EMBL" id="CP042906">
    <property type="protein sequence ID" value="QEX18912.1"/>
    <property type="molecule type" value="Genomic_DNA"/>
</dbReference>
<keyword evidence="4" id="KW-0328">Glycosyltransferase</keyword>
<evidence type="ECO:0000313" key="11">
    <source>
        <dbReference type="EMBL" id="QEX18912.1"/>
    </source>
</evidence>
<gene>
    <name evidence="11" type="ORF">FRZ44_42230</name>
</gene>
<feature type="repeat" description="TPR" evidence="8">
    <location>
        <begin position="155"/>
        <end position="188"/>
    </location>
</feature>
<dbReference type="PANTHER" id="PTHR44366">
    <property type="entry name" value="UDP-N-ACETYLGLUCOSAMINE--PEPTIDE N-ACETYLGLUCOSAMINYLTRANSFERASE 110 KDA SUBUNIT"/>
    <property type="match status" value="1"/>
</dbReference>
<dbReference type="InterPro" id="IPR029489">
    <property type="entry name" value="OGT/SEC/SPY_C"/>
</dbReference>
<dbReference type="GO" id="GO:0006493">
    <property type="term" value="P:protein O-linked glycosylation"/>
    <property type="evidence" value="ECO:0007669"/>
    <property type="project" value="InterPro"/>
</dbReference>
<evidence type="ECO:0000256" key="3">
    <source>
        <dbReference type="ARBA" id="ARBA00011970"/>
    </source>
</evidence>
<comment type="similarity">
    <text evidence="2">Belongs to the glycosyltransferase 41 family. O-GlcNAc transferase subfamily.</text>
</comment>
<keyword evidence="12" id="KW-1185">Reference proteome</keyword>
<proteinExistence type="inferred from homology"/>
<dbReference type="Pfam" id="PF13432">
    <property type="entry name" value="TPR_16"/>
    <property type="match status" value="2"/>
</dbReference>
<protein>
    <recommendedName>
        <fullName evidence="3">protein O-GlcNAc transferase</fullName>
        <ecNumber evidence="3">2.4.1.255</ecNumber>
    </recommendedName>
</protein>
<dbReference type="PANTHER" id="PTHR44366:SF1">
    <property type="entry name" value="UDP-N-ACETYLGLUCOSAMINE--PEPTIDE N-ACETYLGLUCOSAMINYLTRANSFERASE 110 KDA SUBUNIT"/>
    <property type="match status" value="1"/>
</dbReference>
<evidence type="ECO:0000256" key="7">
    <source>
        <dbReference type="ARBA" id="ARBA00022803"/>
    </source>
</evidence>
<accession>A0A5J6MMP6</accession>
<feature type="repeat" description="TPR" evidence="8">
    <location>
        <begin position="121"/>
        <end position="154"/>
    </location>
</feature>
<organism evidence="11 12">
    <name type="scientific">Hypericibacter terrae</name>
    <dbReference type="NCBI Taxonomy" id="2602015"/>
    <lineage>
        <taxon>Bacteria</taxon>
        <taxon>Pseudomonadati</taxon>
        <taxon>Pseudomonadota</taxon>
        <taxon>Alphaproteobacteria</taxon>
        <taxon>Rhodospirillales</taxon>
        <taxon>Dongiaceae</taxon>
        <taxon>Hypericibacter</taxon>
    </lineage>
</organism>
<comment type="pathway">
    <text evidence="1">Protein modification; protein glycosylation.</text>
</comment>
<dbReference type="SUPFAM" id="SSF48452">
    <property type="entry name" value="TPR-like"/>
    <property type="match status" value="1"/>
</dbReference>
<dbReference type="SMART" id="SM00028">
    <property type="entry name" value="TPR"/>
    <property type="match status" value="5"/>
</dbReference>
<evidence type="ECO:0000256" key="8">
    <source>
        <dbReference type="PROSITE-ProRule" id="PRU00339"/>
    </source>
</evidence>
<dbReference type="InterPro" id="IPR019734">
    <property type="entry name" value="TPR_rpt"/>
</dbReference>